<organism evidence="1 2">
    <name type="scientific">Candidatus Sungbacteria bacterium RIFCSPHIGHO2_02_FULL_47_11</name>
    <dbReference type="NCBI Taxonomy" id="1802270"/>
    <lineage>
        <taxon>Bacteria</taxon>
        <taxon>Candidatus Sungiibacteriota</taxon>
    </lineage>
</organism>
<accession>A0A1G2KMW1</accession>
<dbReference type="Proteomes" id="UP000179023">
    <property type="component" value="Unassembled WGS sequence"/>
</dbReference>
<protein>
    <submittedName>
        <fullName evidence="1">Uncharacterized protein</fullName>
    </submittedName>
</protein>
<proteinExistence type="predicted"/>
<name>A0A1G2KMW1_9BACT</name>
<dbReference type="STRING" id="1802270.A3C07_02175"/>
<reference evidence="1 2" key="1">
    <citation type="journal article" date="2016" name="Nat. Commun.">
        <title>Thousands of microbial genomes shed light on interconnected biogeochemical processes in an aquifer system.</title>
        <authorList>
            <person name="Anantharaman K."/>
            <person name="Brown C.T."/>
            <person name="Hug L.A."/>
            <person name="Sharon I."/>
            <person name="Castelle C.J."/>
            <person name="Probst A.J."/>
            <person name="Thomas B.C."/>
            <person name="Singh A."/>
            <person name="Wilkins M.J."/>
            <person name="Karaoz U."/>
            <person name="Brodie E.L."/>
            <person name="Williams K.H."/>
            <person name="Hubbard S.S."/>
            <person name="Banfield J.F."/>
        </authorList>
    </citation>
    <scope>NUCLEOTIDE SEQUENCE [LARGE SCALE GENOMIC DNA]</scope>
</reference>
<gene>
    <name evidence="1" type="ORF">A3C07_02175</name>
</gene>
<evidence type="ECO:0000313" key="2">
    <source>
        <dbReference type="Proteomes" id="UP000179023"/>
    </source>
</evidence>
<dbReference type="AlphaFoldDB" id="A0A1G2KMW1"/>
<evidence type="ECO:0000313" key="1">
    <source>
        <dbReference type="EMBL" id="OGZ99800.1"/>
    </source>
</evidence>
<comment type="caution">
    <text evidence="1">The sequence shown here is derived from an EMBL/GenBank/DDBJ whole genome shotgun (WGS) entry which is preliminary data.</text>
</comment>
<dbReference type="EMBL" id="MHQI01000033">
    <property type="protein sequence ID" value="OGZ99800.1"/>
    <property type="molecule type" value="Genomic_DNA"/>
</dbReference>
<sequence>MDFQKKQTHPLTPDEIEKLSRPLQDYVHGVFGLVNLSHKAEEELWNRLTPEEQRQATEIAKRMVTHKSEHE</sequence>